<organism evidence="3 4">
    <name type="scientific">Sphaerisporangium dianthi</name>
    <dbReference type="NCBI Taxonomy" id="1436120"/>
    <lineage>
        <taxon>Bacteria</taxon>
        <taxon>Bacillati</taxon>
        <taxon>Actinomycetota</taxon>
        <taxon>Actinomycetes</taxon>
        <taxon>Streptosporangiales</taxon>
        <taxon>Streptosporangiaceae</taxon>
        <taxon>Sphaerisporangium</taxon>
    </lineage>
</organism>
<dbReference type="RefSeq" id="WP_380845533.1">
    <property type="nucleotide sequence ID" value="NZ_JBHSFP010000023.1"/>
</dbReference>
<comment type="caution">
    <text evidence="3">The sequence shown here is derived from an EMBL/GenBank/DDBJ whole genome shotgun (WGS) entry which is preliminary data.</text>
</comment>
<evidence type="ECO:0000256" key="1">
    <source>
        <dbReference type="SAM" id="MobiDB-lite"/>
    </source>
</evidence>
<feature type="transmembrane region" description="Helical" evidence="2">
    <location>
        <begin position="282"/>
        <end position="303"/>
    </location>
</feature>
<dbReference type="Proteomes" id="UP001596004">
    <property type="component" value="Unassembled WGS sequence"/>
</dbReference>
<keyword evidence="4" id="KW-1185">Reference proteome</keyword>
<dbReference type="InterPro" id="IPR021424">
    <property type="entry name" value="PorA"/>
</dbReference>
<evidence type="ECO:0000313" key="3">
    <source>
        <dbReference type="EMBL" id="MFC4534592.1"/>
    </source>
</evidence>
<feature type="transmembrane region" description="Helical" evidence="2">
    <location>
        <begin position="7"/>
        <end position="29"/>
    </location>
</feature>
<keyword evidence="2" id="KW-1133">Transmembrane helix</keyword>
<protein>
    <submittedName>
        <fullName evidence="3">DUF3068 domain-containing protein</fullName>
    </submittedName>
</protein>
<evidence type="ECO:0000313" key="4">
    <source>
        <dbReference type="Proteomes" id="UP001596004"/>
    </source>
</evidence>
<gene>
    <name evidence="3" type="ORF">ACFO60_27860</name>
</gene>
<evidence type="ECO:0000256" key="2">
    <source>
        <dbReference type="SAM" id="Phobius"/>
    </source>
</evidence>
<proteinExistence type="predicted"/>
<accession>A0ABV9CP23</accession>
<reference evidence="4" key="1">
    <citation type="journal article" date="2019" name="Int. J. Syst. Evol. Microbiol.">
        <title>The Global Catalogue of Microorganisms (GCM) 10K type strain sequencing project: providing services to taxonomists for standard genome sequencing and annotation.</title>
        <authorList>
            <consortium name="The Broad Institute Genomics Platform"/>
            <consortium name="The Broad Institute Genome Sequencing Center for Infectious Disease"/>
            <person name="Wu L."/>
            <person name="Ma J."/>
        </authorList>
    </citation>
    <scope>NUCLEOTIDE SEQUENCE [LARGE SCALE GENOMIC DNA]</scope>
    <source>
        <strain evidence="4">CGMCC 4.7132</strain>
    </source>
</reference>
<dbReference type="EMBL" id="JBHSFP010000023">
    <property type="protein sequence ID" value="MFC4534592.1"/>
    <property type="molecule type" value="Genomic_DNA"/>
</dbReference>
<dbReference type="Pfam" id="PF11271">
    <property type="entry name" value="PorA"/>
    <property type="match status" value="1"/>
</dbReference>
<keyword evidence="2" id="KW-0812">Transmembrane</keyword>
<sequence length="332" mass="36800">MTRGRALTMIVYVVAAFLATMAVLLRYYVYGAGLLLPLEQHRVSHLVDTAATYLDTTTFQVRTRVPIIKTVSWYGDPAADGASTAVWVEFSSLETGYGQRIDYHERRTAFDRRSGLAVACCDAYVDDDSTARQTGLAFRLPYGAEPREYPMFDPVLKREVPLKYERVENVEGLRTYRYSSTVGPAKVEDLPGQVPGKVLGLPGREFVSVTKYVRITRTLWVEPESGLPVRVEERRTDTLRTADQVDRLVSLQADLITDPGDVAAQVAEAGAFRWRAIVIRDVAPIVFLAVALLVLPVTMLVAARVRRRARAGRSAAAQDQQQVPGHDLADTG</sequence>
<keyword evidence="2" id="KW-0472">Membrane</keyword>
<feature type="region of interest" description="Disordered" evidence="1">
    <location>
        <begin position="313"/>
        <end position="332"/>
    </location>
</feature>
<name>A0ABV9CP23_9ACTN</name>